<name>A0A2P2P0X2_RHIMU</name>
<keyword evidence="1" id="KW-0812">Transmembrane</keyword>
<sequence length="130" mass="14598">MASPSTVLLRGLDGGSVNLPSLSSSLFLSLPFPLGFLVSVSFVRPAFSCSGFFLFFPRKISSISLLCFLDIEQGFDFSATRESPACVFFWEEFFFPILNKSIEFSGVFGFDTRLSFTETVRHPQRSFLNY</sequence>
<reference evidence="2" key="1">
    <citation type="submission" date="2018-02" db="EMBL/GenBank/DDBJ databases">
        <title>Rhizophora mucronata_Transcriptome.</title>
        <authorList>
            <person name="Meera S.P."/>
            <person name="Sreeshan A."/>
            <person name="Augustine A."/>
        </authorList>
    </citation>
    <scope>NUCLEOTIDE SEQUENCE</scope>
    <source>
        <tissue evidence="2">Leaf</tissue>
    </source>
</reference>
<evidence type="ECO:0000256" key="1">
    <source>
        <dbReference type="SAM" id="Phobius"/>
    </source>
</evidence>
<organism evidence="2">
    <name type="scientific">Rhizophora mucronata</name>
    <name type="common">Asiatic mangrove</name>
    <dbReference type="NCBI Taxonomy" id="61149"/>
    <lineage>
        <taxon>Eukaryota</taxon>
        <taxon>Viridiplantae</taxon>
        <taxon>Streptophyta</taxon>
        <taxon>Embryophyta</taxon>
        <taxon>Tracheophyta</taxon>
        <taxon>Spermatophyta</taxon>
        <taxon>Magnoliopsida</taxon>
        <taxon>eudicotyledons</taxon>
        <taxon>Gunneridae</taxon>
        <taxon>Pentapetalae</taxon>
        <taxon>rosids</taxon>
        <taxon>fabids</taxon>
        <taxon>Malpighiales</taxon>
        <taxon>Rhizophoraceae</taxon>
        <taxon>Rhizophora</taxon>
    </lineage>
</organism>
<keyword evidence="1" id="KW-1133">Transmembrane helix</keyword>
<proteinExistence type="predicted"/>
<keyword evidence="1" id="KW-0472">Membrane</keyword>
<evidence type="ECO:0008006" key="3">
    <source>
        <dbReference type="Google" id="ProtNLM"/>
    </source>
</evidence>
<protein>
    <recommendedName>
        <fullName evidence="3">Transmembrane protein</fullName>
    </recommendedName>
</protein>
<feature type="transmembrane region" description="Helical" evidence="1">
    <location>
        <begin position="32"/>
        <end position="56"/>
    </location>
</feature>
<dbReference type="AlphaFoldDB" id="A0A2P2P0X2"/>
<evidence type="ECO:0000313" key="2">
    <source>
        <dbReference type="EMBL" id="MBX48382.1"/>
    </source>
</evidence>
<dbReference type="EMBL" id="GGEC01067898">
    <property type="protein sequence ID" value="MBX48382.1"/>
    <property type="molecule type" value="Transcribed_RNA"/>
</dbReference>
<accession>A0A2P2P0X2</accession>